<evidence type="ECO:0000313" key="3">
    <source>
        <dbReference type="Proteomes" id="UP001219862"/>
    </source>
</evidence>
<sequence>MKSFKLGPRGLARLSRQGLACLSIAALAGLSACGGGTSQIQPFAPTRIITFGDETSLVTSEGKKYGINGLNATTAALDCSVNPIWVQTLANSFGLVFKECNPNQFATPNGLMYASVGAKVADFKNKLDAHFAISTFGPKDMVTVMVGANDILELYADYPTQSHDALMDEVRVRARNLAAQVNRIANANGRVVLATVLDQGLTPFAIKERNSKGDIDRAAFLTELTHEFNLEMRVNILNDGRLIGLVLADENLQTAVKYPSSFGFSNVTDAACLTTVTIDNCTTNTLMSSSSPTTWLWASDNLLSPGGQSRLATLALSRARNNPF</sequence>
<reference evidence="2 3" key="1">
    <citation type="submission" date="2022-10" db="EMBL/GenBank/DDBJ databases">
        <title>paucibacter sp. hw8 Genome sequencing.</title>
        <authorList>
            <person name="Park S."/>
        </authorList>
    </citation>
    <scope>NUCLEOTIDE SEQUENCE [LARGE SCALE GENOMIC DNA]</scope>
    <source>
        <strain evidence="3">hw8</strain>
    </source>
</reference>
<accession>A0ABT5KNV7</accession>
<keyword evidence="3" id="KW-1185">Reference proteome</keyword>
<keyword evidence="1" id="KW-0732">Signal</keyword>
<feature type="signal peptide" evidence="1">
    <location>
        <begin position="1"/>
        <end position="28"/>
    </location>
</feature>
<dbReference type="Gene3D" id="3.40.50.1110">
    <property type="entry name" value="SGNH hydrolase"/>
    <property type="match status" value="1"/>
</dbReference>
<gene>
    <name evidence="2" type="ORF">PRZ01_05340</name>
</gene>
<feature type="chain" id="PRO_5045328515" evidence="1">
    <location>
        <begin position="29"/>
        <end position="324"/>
    </location>
</feature>
<dbReference type="RefSeq" id="WP_273595729.1">
    <property type="nucleotide sequence ID" value="NZ_JAQQXS010000004.1"/>
</dbReference>
<dbReference type="InterPro" id="IPR036514">
    <property type="entry name" value="SGNH_hydro_sf"/>
</dbReference>
<dbReference type="InterPro" id="IPR001087">
    <property type="entry name" value="GDSL"/>
</dbReference>
<evidence type="ECO:0000313" key="2">
    <source>
        <dbReference type="EMBL" id="MDC8784608.1"/>
    </source>
</evidence>
<proteinExistence type="predicted"/>
<name>A0ABT5KNV7_9BURK</name>
<dbReference type="GO" id="GO:0016787">
    <property type="term" value="F:hydrolase activity"/>
    <property type="evidence" value="ECO:0007669"/>
    <property type="project" value="UniProtKB-KW"/>
</dbReference>
<comment type="caution">
    <text evidence="2">The sequence shown here is derived from an EMBL/GenBank/DDBJ whole genome shotgun (WGS) entry which is preliminary data.</text>
</comment>
<dbReference type="EMBL" id="JAQQXS010000004">
    <property type="protein sequence ID" value="MDC8784608.1"/>
    <property type="molecule type" value="Genomic_DNA"/>
</dbReference>
<dbReference type="Proteomes" id="UP001219862">
    <property type="component" value="Unassembled WGS sequence"/>
</dbReference>
<dbReference type="Pfam" id="PF00657">
    <property type="entry name" value="Lipase_GDSL"/>
    <property type="match status" value="1"/>
</dbReference>
<organism evidence="2 3">
    <name type="scientific">Roseateles koreensis</name>
    <dbReference type="NCBI Taxonomy" id="2987526"/>
    <lineage>
        <taxon>Bacteria</taxon>
        <taxon>Pseudomonadati</taxon>
        <taxon>Pseudomonadota</taxon>
        <taxon>Betaproteobacteria</taxon>
        <taxon>Burkholderiales</taxon>
        <taxon>Sphaerotilaceae</taxon>
        <taxon>Roseateles</taxon>
    </lineage>
</organism>
<protein>
    <submittedName>
        <fullName evidence="2">SGNH/GDSL hydrolase family protein</fullName>
    </submittedName>
</protein>
<keyword evidence="2" id="KW-0378">Hydrolase</keyword>
<dbReference type="PROSITE" id="PS51257">
    <property type="entry name" value="PROKAR_LIPOPROTEIN"/>
    <property type="match status" value="1"/>
</dbReference>
<dbReference type="SUPFAM" id="SSF52266">
    <property type="entry name" value="SGNH hydrolase"/>
    <property type="match status" value="1"/>
</dbReference>
<evidence type="ECO:0000256" key="1">
    <source>
        <dbReference type="SAM" id="SignalP"/>
    </source>
</evidence>